<comment type="caution">
    <text evidence="3">The sequence shown here is derived from an EMBL/GenBank/DDBJ whole genome shotgun (WGS) entry which is preliminary data.</text>
</comment>
<dbReference type="Proteomes" id="UP001517376">
    <property type="component" value="Unassembled WGS sequence"/>
</dbReference>
<evidence type="ECO:0000313" key="3">
    <source>
        <dbReference type="EMBL" id="NBE08756.1"/>
    </source>
</evidence>
<reference evidence="4" key="1">
    <citation type="submission" date="2020-01" db="EMBL/GenBank/DDBJ databases">
        <title>Sphingomonas sp. strain CSW-10.</title>
        <authorList>
            <person name="Chen W.-M."/>
        </authorList>
    </citation>
    <scope>NUCLEOTIDE SEQUENCE [LARGE SCALE GENOMIC DNA]</scope>
    <source>
        <strain evidence="4">CCP-1</strain>
    </source>
</reference>
<dbReference type="InterPro" id="IPR036724">
    <property type="entry name" value="Cobalamin-bd_sf"/>
</dbReference>
<dbReference type="SUPFAM" id="SSF52242">
    <property type="entry name" value="Cobalamin (vitamin B12)-binding domain"/>
    <property type="match status" value="1"/>
</dbReference>
<sequence>MTSDYAYHGLPGARSQKSHTDRRFTAARGDVATLASEALQRVARRAVALREARDQGAIHDAARSLAEGTDEAAFTMLDRLDEPNRRLDWFLAERLGPIAREIGALWNSEDISAPQAMTAASRIYSYLRYRHRPGTIPDHGLRKSATFALVPGDMHTVAIAAAADVFRARGWDVTLLIGYTNEELTAHFQNSTDRIFGFAAGSAGSLEQLGRLVVALSDLRPEASVLLAGHVAADPSPLLVLPGDDFHDAELEATVHWFEAHTPAHGD</sequence>
<accession>A0ABW9Y9Q0</accession>
<name>A0ABW9Y9Q0_9RHOB</name>
<dbReference type="PROSITE" id="PS51332">
    <property type="entry name" value="B12_BINDING"/>
    <property type="match status" value="1"/>
</dbReference>
<evidence type="ECO:0000259" key="2">
    <source>
        <dbReference type="PROSITE" id="PS51332"/>
    </source>
</evidence>
<keyword evidence="4" id="KW-1185">Reference proteome</keyword>
<dbReference type="Gene3D" id="3.40.50.280">
    <property type="entry name" value="Cobalamin-binding domain"/>
    <property type="match status" value="1"/>
</dbReference>
<gene>
    <name evidence="3" type="ORF">GU920_14540</name>
</gene>
<protein>
    <recommendedName>
        <fullName evidence="2">B12-binding domain-containing protein</fullName>
    </recommendedName>
</protein>
<dbReference type="InterPro" id="IPR006158">
    <property type="entry name" value="Cobalamin-bd"/>
</dbReference>
<dbReference type="RefSeq" id="WP_161767798.1">
    <property type="nucleotide sequence ID" value="NZ_JAAATW010000003.1"/>
</dbReference>
<organism evidence="3 4">
    <name type="scientific">Paragemmobacter ruber</name>
    <dbReference type="NCBI Taxonomy" id="1985673"/>
    <lineage>
        <taxon>Bacteria</taxon>
        <taxon>Pseudomonadati</taxon>
        <taxon>Pseudomonadota</taxon>
        <taxon>Alphaproteobacteria</taxon>
        <taxon>Rhodobacterales</taxon>
        <taxon>Paracoccaceae</taxon>
        <taxon>Paragemmobacter</taxon>
    </lineage>
</organism>
<evidence type="ECO:0000313" key="4">
    <source>
        <dbReference type="Proteomes" id="UP001517376"/>
    </source>
</evidence>
<dbReference type="EMBL" id="JAAATW010000003">
    <property type="protein sequence ID" value="NBE08756.1"/>
    <property type="molecule type" value="Genomic_DNA"/>
</dbReference>
<evidence type="ECO:0000256" key="1">
    <source>
        <dbReference type="SAM" id="MobiDB-lite"/>
    </source>
</evidence>
<feature type="region of interest" description="Disordered" evidence="1">
    <location>
        <begin position="1"/>
        <end position="23"/>
    </location>
</feature>
<proteinExistence type="predicted"/>
<feature type="domain" description="B12-binding" evidence="2">
    <location>
        <begin position="142"/>
        <end position="267"/>
    </location>
</feature>